<dbReference type="OrthoDB" id="2279530at2759"/>
<comment type="caution">
    <text evidence="3">The sequence shown here is derived from an EMBL/GenBank/DDBJ whole genome shotgun (WGS) entry which is preliminary data.</text>
</comment>
<protein>
    <submittedName>
        <fullName evidence="3">Uncharacterized protein</fullName>
    </submittedName>
</protein>
<evidence type="ECO:0000313" key="4">
    <source>
        <dbReference type="Proteomes" id="UP000717996"/>
    </source>
</evidence>
<dbReference type="Proteomes" id="UP000717996">
    <property type="component" value="Unassembled WGS sequence"/>
</dbReference>
<keyword evidence="2" id="KW-0472">Membrane</keyword>
<gene>
    <name evidence="3" type="ORF">G6F51_004805</name>
</gene>
<evidence type="ECO:0000313" key="3">
    <source>
        <dbReference type="EMBL" id="KAG1546550.1"/>
    </source>
</evidence>
<proteinExistence type="predicted"/>
<keyword evidence="2" id="KW-1133">Transmembrane helix</keyword>
<sequence length="107" mass="11679">MGKEEHASKKAHHRIKKKHKKNKKSKTTPLHAQAMQPTLSAPQDIQLLISPTTVVQAKQLGDGHLGSVGKIGAYGISHHASSGSHVSATLIWIPLFTLLILYCMQIK</sequence>
<organism evidence="3 4">
    <name type="scientific">Rhizopus oryzae</name>
    <name type="common">Mucormycosis agent</name>
    <name type="synonym">Rhizopus arrhizus var. delemar</name>
    <dbReference type="NCBI Taxonomy" id="64495"/>
    <lineage>
        <taxon>Eukaryota</taxon>
        <taxon>Fungi</taxon>
        <taxon>Fungi incertae sedis</taxon>
        <taxon>Mucoromycota</taxon>
        <taxon>Mucoromycotina</taxon>
        <taxon>Mucoromycetes</taxon>
        <taxon>Mucorales</taxon>
        <taxon>Mucorineae</taxon>
        <taxon>Rhizopodaceae</taxon>
        <taxon>Rhizopus</taxon>
    </lineage>
</organism>
<feature type="region of interest" description="Disordered" evidence="1">
    <location>
        <begin position="1"/>
        <end position="32"/>
    </location>
</feature>
<accession>A0A9P6YEP6</accession>
<reference evidence="3" key="1">
    <citation type="journal article" date="2020" name="Microb. Genom.">
        <title>Genetic diversity of clinical and environmental Mucorales isolates obtained from an investigation of mucormycosis cases among solid organ transplant recipients.</title>
        <authorList>
            <person name="Nguyen M.H."/>
            <person name="Kaul D."/>
            <person name="Muto C."/>
            <person name="Cheng S.J."/>
            <person name="Richter R.A."/>
            <person name="Bruno V.M."/>
            <person name="Liu G."/>
            <person name="Beyhan S."/>
            <person name="Sundermann A.J."/>
            <person name="Mounaud S."/>
            <person name="Pasculle A.W."/>
            <person name="Nierman W.C."/>
            <person name="Driscoll E."/>
            <person name="Cumbie R."/>
            <person name="Clancy C.J."/>
            <person name="Dupont C.L."/>
        </authorList>
    </citation>
    <scope>NUCLEOTIDE SEQUENCE</scope>
    <source>
        <strain evidence="3">GL16</strain>
    </source>
</reference>
<evidence type="ECO:0000256" key="1">
    <source>
        <dbReference type="SAM" id="MobiDB-lite"/>
    </source>
</evidence>
<keyword evidence="2" id="KW-0812">Transmembrane</keyword>
<dbReference type="EMBL" id="JAANIT010000553">
    <property type="protein sequence ID" value="KAG1546550.1"/>
    <property type="molecule type" value="Genomic_DNA"/>
</dbReference>
<feature type="compositionally biased region" description="Basic residues" evidence="1">
    <location>
        <begin position="9"/>
        <end position="26"/>
    </location>
</feature>
<dbReference type="AlphaFoldDB" id="A0A9P6YEP6"/>
<feature type="transmembrane region" description="Helical" evidence="2">
    <location>
        <begin position="86"/>
        <end position="104"/>
    </location>
</feature>
<evidence type="ECO:0000256" key="2">
    <source>
        <dbReference type="SAM" id="Phobius"/>
    </source>
</evidence>
<name>A0A9P6YEP6_RHIOR</name>